<dbReference type="Proteomes" id="UP000613580">
    <property type="component" value="Unassembled WGS sequence"/>
</dbReference>
<comment type="caution">
    <text evidence="2">The sequence shown here is derived from an EMBL/GenBank/DDBJ whole genome shotgun (WGS) entry which is preliminary data.</text>
</comment>
<organism evidence="2 3">
    <name type="scientific">Mycena chlorophos</name>
    <name type="common">Agaric fungus</name>
    <name type="synonym">Agaricus chlorophos</name>
    <dbReference type="NCBI Taxonomy" id="658473"/>
    <lineage>
        <taxon>Eukaryota</taxon>
        <taxon>Fungi</taxon>
        <taxon>Dikarya</taxon>
        <taxon>Basidiomycota</taxon>
        <taxon>Agaricomycotina</taxon>
        <taxon>Agaricomycetes</taxon>
        <taxon>Agaricomycetidae</taxon>
        <taxon>Agaricales</taxon>
        <taxon>Marasmiineae</taxon>
        <taxon>Mycenaceae</taxon>
        <taxon>Mycena</taxon>
    </lineage>
</organism>
<sequence length="117" mass="13303">MAIRAAERALAEKGNPRLMPRFKDTEHIKSPRQKVQVVEKEGKLPFHFVDIGGRFIDVRAREARMTAAGRRHAFSARRSEEKVLKGWLKGRTQAERDRRAAVKKTLAEREASLKAAA</sequence>
<dbReference type="OrthoDB" id="10052321at2759"/>
<dbReference type="EMBL" id="JACAZE010000012">
    <property type="protein sequence ID" value="KAF7302501.1"/>
    <property type="molecule type" value="Genomic_DNA"/>
</dbReference>
<accession>A0A8H6SPR6</accession>
<feature type="compositionally biased region" description="Basic and acidic residues" evidence="1">
    <location>
        <begin position="1"/>
        <end position="29"/>
    </location>
</feature>
<keyword evidence="3" id="KW-1185">Reference proteome</keyword>
<dbReference type="AlphaFoldDB" id="A0A8H6SPR6"/>
<evidence type="ECO:0000256" key="1">
    <source>
        <dbReference type="SAM" id="MobiDB-lite"/>
    </source>
</evidence>
<gene>
    <name evidence="2" type="ORF">HMN09_00884400</name>
</gene>
<reference evidence="2" key="1">
    <citation type="submission" date="2020-05" db="EMBL/GenBank/DDBJ databases">
        <title>Mycena genomes resolve the evolution of fungal bioluminescence.</title>
        <authorList>
            <person name="Tsai I.J."/>
        </authorList>
    </citation>
    <scope>NUCLEOTIDE SEQUENCE</scope>
    <source>
        <strain evidence="2">110903Hualien_Pintung</strain>
    </source>
</reference>
<feature type="region of interest" description="Disordered" evidence="1">
    <location>
        <begin position="1"/>
        <end position="36"/>
    </location>
</feature>
<proteinExistence type="predicted"/>
<evidence type="ECO:0000313" key="3">
    <source>
        <dbReference type="Proteomes" id="UP000613580"/>
    </source>
</evidence>
<name>A0A8H6SPR6_MYCCL</name>
<protein>
    <submittedName>
        <fullName evidence="2">Uncharacterized protein</fullName>
    </submittedName>
</protein>
<evidence type="ECO:0000313" key="2">
    <source>
        <dbReference type="EMBL" id="KAF7302501.1"/>
    </source>
</evidence>